<evidence type="ECO:0000256" key="1">
    <source>
        <dbReference type="ARBA" id="ARBA00004127"/>
    </source>
</evidence>
<gene>
    <name evidence="7" type="ORF">OQ287_03340</name>
</gene>
<name>A0AA42CTI7_9GAMM</name>
<keyword evidence="4 5" id="KW-0472">Membrane</keyword>
<dbReference type="InterPro" id="IPR010652">
    <property type="entry name" value="DUF1232"/>
</dbReference>
<comment type="caution">
    <text evidence="7">The sequence shown here is derived from an EMBL/GenBank/DDBJ whole genome shotgun (WGS) entry which is preliminary data.</text>
</comment>
<organism evidence="7 8">
    <name type="scientific">Larsenimonas rhizosphaerae</name>
    <dbReference type="NCBI Taxonomy" id="2944682"/>
    <lineage>
        <taxon>Bacteria</taxon>
        <taxon>Pseudomonadati</taxon>
        <taxon>Pseudomonadota</taxon>
        <taxon>Gammaproteobacteria</taxon>
        <taxon>Oceanospirillales</taxon>
        <taxon>Halomonadaceae</taxon>
        <taxon>Larsenimonas</taxon>
    </lineage>
</organism>
<dbReference type="GO" id="GO:0012505">
    <property type="term" value="C:endomembrane system"/>
    <property type="evidence" value="ECO:0007669"/>
    <property type="project" value="UniProtKB-SubCell"/>
</dbReference>
<evidence type="ECO:0000256" key="5">
    <source>
        <dbReference type="SAM" id="Phobius"/>
    </source>
</evidence>
<dbReference type="Pfam" id="PF06803">
    <property type="entry name" value="DUF1232"/>
    <property type="match status" value="1"/>
</dbReference>
<feature type="transmembrane region" description="Helical" evidence="5">
    <location>
        <begin position="51"/>
        <end position="77"/>
    </location>
</feature>
<evidence type="ECO:0000259" key="6">
    <source>
        <dbReference type="Pfam" id="PF06803"/>
    </source>
</evidence>
<evidence type="ECO:0000256" key="2">
    <source>
        <dbReference type="ARBA" id="ARBA00022692"/>
    </source>
</evidence>
<evidence type="ECO:0000313" key="7">
    <source>
        <dbReference type="EMBL" id="MCX2523264.1"/>
    </source>
</evidence>
<keyword evidence="8" id="KW-1185">Reference proteome</keyword>
<accession>A0AA42CTI7</accession>
<protein>
    <submittedName>
        <fullName evidence="7">YkvA family protein</fullName>
    </submittedName>
</protein>
<evidence type="ECO:0000256" key="3">
    <source>
        <dbReference type="ARBA" id="ARBA00022989"/>
    </source>
</evidence>
<dbReference type="RefSeq" id="WP_250936594.1">
    <property type="nucleotide sequence ID" value="NZ_JAMLJK010000001.1"/>
</dbReference>
<evidence type="ECO:0000313" key="8">
    <source>
        <dbReference type="Proteomes" id="UP001165678"/>
    </source>
</evidence>
<reference evidence="7" key="1">
    <citation type="submission" date="2022-11" db="EMBL/GenBank/DDBJ databases">
        <title>Larsenimonas rhizosphaerae sp. nov., isolated from a tidal mudflat.</title>
        <authorList>
            <person name="Lee S.D."/>
            <person name="Kim I.S."/>
        </authorList>
    </citation>
    <scope>NUCLEOTIDE SEQUENCE</scope>
    <source>
        <strain evidence="7">GH2-1</strain>
    </source>
</reference>
<feature type="domain" description="DUF1232" evidence="6">
    <location>
        <begin position="51"/>
        <end position="82"/>
    </location>
</feature>
<keyword evidence="3 5" id="KW-1133">Transmembrane helix</keyword>
<proteinExistence type="predicted"/>
<evidence type="ECO:0000256" key="4">
    <source>
        <dbReference type="ARBA" id="ARBA00023136"/>
    </source>
</evidence>
<sequence length="113" mass="13110">MKGSKRGLLGRLITGRARFFFRIGRALRTYGMLLKDWWAGRYRPLPKRATVLMVLALLYVVSPFDLIPDFILGWGWLDDIVIGGWLLTRLDDSLEDYRAWRAGQASRDTLRHS</sequence>
<dbReference type="EMBL" id="JAPIVE010000001">
    <property type="protein sequence ID" value="MCX2523264.1"/>
    <property type="molecule type" value="Genomic_DNA"/>
</dbReference>
<dbReference type="Proteomes" id="UP001165678">
    <property type="component" value="Unassembled WGS sequence"/>
</dbReference>
<keyword evidence="2 5" id="KW-0812">Transmembrane</keyword>
<comment type="subcellular location">
    <subcellularLocation>
        <location evidence="1">Endomembrane system</location>
        <topology evidence="1">Multi-pass membrane protein</topology>
    </subcellularLocation>
</comment>
<dbReference type="AlphaFoldDB" id="A0AA42CTI7"/>